<name>A0A1M6JNI7_9FIRM</name>
<reference evidence="2 3" key="1">
    <citation type="submission" date="2016-11" db="EMBL/GenBank/DDBJ databases">
        <authorList>
            <person name="Varghese N."/>
            <person name="Submissions S."/>
        </authorList>
    </citation>
    <scope>NUCLEOTIDE SEQUENCE [LARGE SCALE GENOMIC DNA]</scope>
    <source>
        <strain evidence="2 3">DSM 19027</strain>
    </source>
</reference>
<protein>
    <submittedName>
        <fullName evidence="2">Methylglyoxal synthase</fullName>
    </submittedName>
</protein>
<accession>A0A1M6JNI7</accession>
<dbReference type="InterPro" id="IPR036914">
    <property type="entry name" value="MGS-like_dom_sf"/>
</dbReference>
<evidence type="ECO:0000259" key="1">
    <source>
        <dbReference type="PROSITE" id="PS51855"/>
    </source>
</evidence>
<keyword evidence="3" id="KW-1185">Reference proteome</keyword>
<evidence type="ECO:0000313" key="3">
    <source>
        <dbReference type="Proteomes" id="UP000324781"/>
    </source>
</evidence>
<dbReference type="Proteomes" id="UP000324781">
    <property type="component" value="Unassembled WGS sequence"/>
</dbReference>
<dbReference type="PROSITE" id="PS51855">
    <property type="entry name" value="MGS"/>
    <property type="match status" value="1"/>
</dbReference>
<dbReference type="AlphaFoldDB" id="A0A1M6JNI7"/>
<dbReference type="Pfam" id="PF02142">
    <property type="entry name" value="MGS"/>
    <property type="match status" value="1"/>
</dbReference>
<dbReference type="SUPFAM" id="SSF52335">
    <property type="entry name" value="Methylglyoxal synthase-like"/>
    <property type="match status" value="1"/>
</dbReference>
<dbReference type="InterPro" id="IPR011607">
    <property type="entry name" value="MGS-like_dom"/>
</dbReference>
<dbReference type="RefSeq" id="WP_149679528.1">
    <property type="nucleotide sequence ID" value="NZ_DAONMB010000154.1"/>
</dbReference>
<dbReference type="PANTHER" id="PTHR30492">
    <property type="entry name" value="METHYLGLYOXAL SYNTHASE"/>
    <property type="match status" value="1"/>
</dbReference>
<dbReference type="GO" id="GO:0019242">
    <property type="term" value="P:methylglyoxal biosynthetic process"/>
    <property type="evidence" value="ECO:0007669"/>
    <property type="project" value="InterPro"/>
</dbReference>
<dbReference type="EMBL" id="FQZP01000059">
    <property type="protein sequence ID" value="SHJ48198.1"/>
    <property type="molecule type" value="Genomic_DNA"/>
</dbReference>
<organism evidence="2 3">
    <name type="scientific">Thermoclostridium caenicola</name>
    <dbReference type="NCBI Taxonomy" id="659425"/>
    <lineage>
        <taxon>Bacteria</taxon>
        <taxon>Bacillati</taxon>
        <taxon>Bacillota</taxon>
        <taxon>Clostridia</taxon>
        <taxon>Eubacteriales</taxon>
        <taxon>Oscillospiraceae</taxon>
        <taxon>Thermoclostridium</taxon>
    </lineage>
</organism>
<sequence length="131" mass="14865">MNIALIAHDNKKELMEAFCIAYKHVLSKHNLYATGRTGAIISESTDLDVFTLDFGKLGEQQIIARIAYNEMDLVIYFADPDEIVKNDTLMELWSCCDRNNIPIATNLATAEVLINGLQRGDFAWRELVDKR</sequence>
<dbReference type="OrthoDB" id="9787147at2"/>
<proteinExistence type="predicted"/>
<evidence type="ECO:0000313" key="2">
    <source>
        <dbReference type="EMBL" id="SHJ48198.1"/>
    </source>
</evidence>
<dbReference type="SMART" id="SM00851">
    <property type="entry name" value="MGS"/>
    <property type="match status" value="1"/>
</dbReference>
<feature type="domain" description="MGS-like" evidence="1">
    <location>
        <begin position="1"/>
        <end position="131"/>
    </location>
</feature>
<dbReference type="PANTHER" id="PTHR30492:SF0">
    <property type="entry name" value="METHYLGLYOXAL SYNTHASE"/>
    <property type="match status" value="1"/>
</dbReference>
<gene>
    <name evidence="2" type="ORF">SAMN05444373_105917</name>
</gene>
<dbReference type="GO" id="GO:0005829">
    <property type="term" value="C:cytosol"/>
    <property type="evidence" value="ECO:0007669"/>
    <property type="project" value="TreeGrafter"/>
</dbReference>
<dbReference type="NCBIfam" id="NF003559">
    <property type="entry name" value="PRK05234.1"/>
    <property type="match status" value="1"/>
</dbReference>
<dbReference type="InterPro" id="IPR004363">
    <property type="entry name" value="Methylgl_synth"/>
</dbReference>
<dbReference type="GO" id="GO:0008929">
    <property type="term" value="F:methylglyoxal synthase activity"/>
    <property type="evidence" value="ECO:0007669"/>
    <property type="project" value="InterPro"/>
</dbReference>
<dbReference type="Gene3D" id="3.40.50.1380">
    <property type="entry name" value="Methylglyoxal synthase-like domain"/>
    <property type="match status" value="1"/>
</dbReference>